<dbReference type="GO" id="GO:0005200">
    <property type="term" value="F:structural constituent of cytoskeleton"/>
    <property type="evidence" value="ECO:0007669"/>
    <property type="project" value="InterPro"/>
</dbReference>
<dbReference type="CDD" id="cd17173">
    <property type="entry name" value="FERM_F1_TLN1"/>
    <property type="match status" value="1"/>
</dbReference>
<dbReference type="SMART" id="SM01244">
    <property type="entry name" value="IRS"/>
    <property type="match status" value="1"/>
</dbReference>
<keyword evidence="7" id="KW-0965">Cell junction</keyword>
<dbReference type="FunFam" id="1.20.120.230:FF:000002">
    <property type="entry name" value="Talin 2"/>
    <property type="match status" value="1"/>
</dbReference>
<dbReference type="InterPro" id="IPR049108">
    <property type="entry name" value="Talin_R4"/>
</dbReference>
<dbReference type="FunFam" id="1.20.1420.10:FF:000007">
    <property type="entry name" value="Talin 2"/>
    <property type="match status" value="1"/>
</dbReference>
<dbReference type="CDD" id="cd10569">
    <property type="entry name" value="FERM_C_Talin"/>
    <property type="match status" value="1"/>
</dbReference>
<dbReference type="GO" id="GO:0005178">
    <property type="term" value="F:integrin binding"/>
    <property type="evidence" value="ECO:0007669"/>
    <property type="project" value="TreeGrafter"/>
</dbReference>
<dbReference type="GO" id="GO:0098609">
    <property type="term" value="P:cell-cell adhesion"/>
    <property type="evidence" value="ECO:0007669"/>
    <property type="project" value="TreeGrafter"/>
</dbReference>
<dbReference type="Pfam" id="PF02174">
    <property type="entry name" value="IRS"/>
    <property type="match status" value="1"/>
</dbReference>
<dbReference type="Pfam" id="PF25177">
    <property type="entry name" value="Talin_VBS2"/>
    <property type="match status" value="1"/>
</dbReference>
<evidence type="ECO:0000256" key="9">
    <source>
        <dbReference type="ARBA" id="ARBA00023212"/>
    </source>
</evidence>
<dbReference type="InterPro" id="IPR011993">
    <property type="entry name" value="PH-like_dom_sf"/>
</dbReference>
<dbReference type="FunFam" id="1.20.1420.10:FF:000001">
    <property type="entry name" value="Talin 2"/>
    <property type="match status" value="1"/>
</dbReference>
<dbReference type="FunFam" id="1.20.80.10:FF:000007">
    <property type="entry name" value="Talin 2"/>
    <property type="match status" value="1"/>
</dbReference>
<dbReference type="SUPFAM" id="SSF109880">
    <property type="entry name" value="A middle domain of Talin 1"/>
    <property type="match status" value="1"/>
</dbReference>
<feature type="coiled-coil region" evidence="10">
    <location>
        <begin position="923"/>
        <end position="950"/>
    </location>
</feature>
<dbReference type="PROSITE" id="PS00661">
    <property type="entry name" value="FERM_2"/>
    <property type="match status" value="1"/>
</dbReference>
<dbReference type="GO" id="GO:0001726">
    <property type="term" value="C:ruffle"/>
    <property type="evidence" value="ECO:0007669"/>
    <property type="project" value="InterPro"/>
</dbReference>
<evidence type="ECO:0000256" key="6">
    <source>
        <dbReference type="ARBA" id="ARBA00022553"/>
    </source>
</evidence>
<dbReference type="InterPro" id="IPR000299">
    <property type="entry name" value="FERM_domain"/>
</dbReference>
<dbReference type="Pfam" id="PF16511">
    <property type="entry name" value="FERM_f0"/>
    <property type="match status" value="1"/>
</dbReference>
<dbReference type="FunFam" id="1.20.120.230:FF:000003">
    <property type="entry name" value="Talin 2"/>
    <property type="match status" value="1"/>
</dbReference>
<dbReference type="InterPro" id="IPR037438">
    <property type="entry name" value="Talin1/2-RS"/>
</dbReference>
<dbReference type="InterPro" id="IPR014352">
    <property type="entry name" value="FERM/acyl-CoA-bd_prot_sf"/>
</dbReference>
<dbReference type="SUPFAM" id="SSF47031">
    <property type="entry name" value="Second domain of FERM"/>
    <property type="match status" value="1"/>
</dbReference>
<dbReference type="InterPro" id="IPR019748">
    <property type="entry name" value="FERM_central"/>
</dbReference>
<comment type="subcellular location">
    <subcellularLocation>
        <location evidence="2">Cell junction</location>
        <location evidence="2">Focal adhesion</location>
    </subcellularLocation>
    <subcellularLocation>
        <location evidence="3">Cell membrane</location>
        <topology evidence="3">Peripheral membrane protein</topology>
        <orientation evidence="3">Cytoplasmic side</orientation>
    </subcellularLocation>
    <subcellularLocation>
        <location evidence="1">Cytoplasm</location>
        <location evidence="1">Cytoskeleton</location>
    </subcellularLocation>
</comment>
<dbReference type="PROSITE" id="PS50057">
    <property type="entry name" value="FERM_3"/>
    <property type="match status" value="1"/>
</dbReference>
<dbReference type="GO" id="GO:0005925">
    <property type="term" value="C:focal adhesion"/>
    <property type="evidence" value="ECO:0007669"/>
    <property type="project" value="UniProtKB-SubCell"/>
</dbReference>
<evidence type="ECO:0000259" key="12">
    <source>
        <dbReference type="PROSITE" id="PS50945"/>
    </source>
</evidence>
<accession>A0AAW0NE78</accession>
<proteinExistence type="predicted"/>
<dbReference type="GO" id="GO:0051015">
    <property type="term" value="F:actin filament binding"/>
    <property type="evidence" value="ECO:0007669"/>
    <property type="project" value="InterPro"/>
</dbReference>
<evidence type="ECO:0000313" key="14">
    <source>
        <dbReference type="Proteomes" id="UP001460270"/>
    </source>
</evidence>
<dbReference type="SUPFAM" id="SSF50729">
    <property type="entry name" value="PH domain-like"/>
    <property type="match status" value="1"/>
</dbReference>
<dbReference type="InterPro" id="IPR054082">
    <property type="entry name" value="Talin_IBS2B"/>
</dbReference>
<comment type="caution">
    <text evidence="13">The sequence shown here is derived from an EMBL/GenBank/DDBJ whole genome shotgun (WGS) entry which is preliminary data.</text>
</comment>
<keyword evidence="9" id="KW-0206">Cytoskeleton</keyword>
<feature type="coiled-coil region" evidence="10">
    <location>
        <begin position="2518"/>
        <end position="2545"/>
    </location>
</feature>
<dbReference type="FunFam" id="1.20.1410.10:FF:000001">
    <property type="entry name" value="Talin 2"/>
    <property type="match status" value="1"/>
</dbReference>
<dbReference type="Gene3D" id="3.10.20.90">
    <property type="entry name" value="Phosphatidylinositol 3-kinase Catalytic Subunit, Chain A, domain 1"/>
    <property type="match status" value="2"/>
</dbReference>
<dbReference type="GO" id="GO:0030036">
    <property type="term" value="P:actin cytoskeleton organization"/>
    <property type="evidence" value="ECO:0007669"/>
    <property type="project" value="TreeGrafter"/>
</dbReference>
<dbReference type="InterPro" id="IPR002558">
    <property type="entry name" value="ILWEQ_dom"/>
</dbReference>
<dbReference type="Pfam" id="PF21896">
    <property type="entry name" value="Talin_IBS2B"/>
    <property type="match status" value="3"/>
</dbReference>
<dbReference type="InterPro" id="IPR035963">
    <property type="entry name" value="FERM_2"/>
</dbReference>
<dbReference type="InterPro" id="IPR032425">
    <property type="entry name" value="FERM_f0"/>
</dbReference>
<dbReference type="SUPFAM" id="SSF109885">
    <property type="entry name" value="I/LWEQ domain"/>
    <property type="match status" value="4"/>
</dbReference>
<evidence type="ECO:0000256" key="5">
    <source>
        <dbReference type="ARBA" id="ARBA00022490"/>
    </source>
</evidence>
<dbReference type="Gene3D" id="2.30.29.30">
    <property type="entry name" value="Pleckstrin-homology domain (PH domain)/Phosphotyrosine-binding domain (PTB)"/>
    <property type="match status" value="1"/>
</dbReference>
<dbReference type="PANTHER" id="PTHR19981:SF7">
    <property type="entry name" value="TALIN-1"/>
    <property type="match status" value="1"/>
</dbReference>
<keyword evidence="8" id="KW-0472">Membrane</keyword>
<sequence length="2561" mass="273635">MVALSLKISVGNVVKTMQFEPSTMVYDACRIIRERVPEAQLGQPNDYGLFLSDEDPKKGIWLEAGKALDYYMLRNGDTLEYKKKQRPLKIRMLDGTVKTVMVDDSKIVSDMLMTICARIGITNYDEYSLVRDIGEEKKEETTGTLKRDKTLLRDDKKMEKLKQKLHTDDELNWLDHGRTLREQGVEETEMLLLRRKFFYSDQNVDSRDPVQLNLLYVQARDDILNGSHPVSFDKACEFAGYQCQIQFGDHNESKHKPGFLDLKEFLPKEYIKNKGEKKIFQAHKNCQNMTEIEAKVSYVKLARSLKTYGVSFFLVKEKMKGKNKLVPRLLGITKESVMRVDEKTKEVIQEWNLTNIKRWAASPKSFTLDFGDYQDGYYSVQTTEGEQIAQLIAGYIDIILKKKKSKDHFGLEGDEESTMLEDSVSPKKSTVMQQQFNKVGKVETGSVALPAIMRSGAGGPESFQMGSMPQAKQHITSGQMHRGHMPPLTSAQQALTGTINSSMHAVQAAQASLDDFDTLPPLGTDAASQAWRKNKMDESKHEIHSQVDAITAGTASMVNLTAGDPSETDYTAVGCAVTTISSNLTEMSKGVKLLAALMEDEGGNGQQLLGAAKNLACAVSDMLKTAQPSNTEPRQILLQAAGNVGQASGELLSHIGETDTDPQFQFLGKGSFRGARRQVSYSQIMDMLMQLAKAVATAAAALVLKSKNVAQKTEDSVQQNRVIAAATQCALSTSQLVACTRVVAPTISSPVCQEQLIEAGKLVAKSVEGCVDASQGATNDEGLLKQVGAAATGVTHALNDLLQHIKQYASGGHPIGRHGEATDRILDVTENIFSSMGDAGEMVRQARILAQATSDLVNAIKMDAEGESDLENSRKLLSAAKLLADATAKMVEAAKGAAANPDSEEQQQKLREAAEGLRMATNAAAQNAIKKRLINKLENAAKQAAAAATQTIAAAQHAASSNKNLAAQQQLVQSCKVVAEQIPQLVQGVRGSQSQPDSPSAQLALIGASQNFLQPGAKMVTASKATVPTISDQASAMQLSQCAKNLASALAELRTASQKAQEACGPLEIDNALSMIRDLEKDMHEAKSSAEEGKLKPLPGETLEKCSQDLGTSTKAVSSAIAQLLSEATQGNENYTGMAARDVAQALKSLASGARGVAATTTDIPARGAMLDCAGDVMDKSANLIEETKRAIAKPGDPESQQRLAQVAKAVSQALNRCVNCLPGQRDVDNAIRSVGEASKTLLSDSFPSSGRPFPEVQSHLNEVAAGLNQSANEVVQASKGTTQDLARATGKFGKDFTNFLEAGVDMAGTSQTKEDQTQVVSNLKTISMSSSKLLLAAKALSTDPNSPNLKNQLANAARAVTDSINQLITMCTQQAPGQKECDNALRELESVKGMLENPTEAVNDMSYFDCIDGVMENSKVLGESMAGISHNAKNSNLPEFGDSVSAGSKALCGLTEAAAQAAYLVGVSDPNSHAGHKGLVDPAQFAKANQSIQMACQNLVDPACTQSQVLSAATIVAKHTSALCNACRLASSKTPNPVAKRQFVQSAKEVANTTANLVKSIKALDGAFNQENREKCKAATGPLIEAVDNLTAFASNPEFASIPAQISPEGRAAMEPIVAAAQTMLESSTGLIETARSLAVNPKDPPKWSVLAGHSRTVSDSIKKLITNMRDKAPGQRECDEAIEVLNNCIREVDQASLAAISQQLTPRDDISMETLHEQMAASVHEISNLIEPVAVAARSEASQLGHKVSQMASYFEPLIMASIGTASKILSSQQQMAVLDQTKTLAESALQMLYTAKEAGGNPKAAHMQEALEESVQMMKEAVDDLGATLAEAAGAAGAVGGMVDSINDAINKMEETPALDPEGTFVDYQTTMVKTAKAIAVTVQEMVTKSNTNPDDLGGLANQLTNEFGNLATEAKYAAVTAESDEIGHHIKKQVGELGFSCTSLVTKAGALQCSPNDSFTKKELIESARKVSEKVSHVLAALQAGNRGTQACITAASAVSGIIADLDTTIMFATAGTLNRENDETFADHRECILKTAKALVEDTKLLVSGAGASQEKLAQAAQSSVTTITKLADVVKLGAASLGSEDPETQVVLINAVKDVAKALGNLISATKAAAGKPHDDPSMLQLKNSAKVMVTNVTSLLKTVKAVEDEATKGTRALEATIEHIKQELTVFSSSDPPPKTTTPEEFIRMTKGITMATAKAVAAGNSCRQEDIIATANLSRRAIADMLHSCKEAAYHPEVNRDVQRRALRYGNECAIGYLGLLEHVLVIIQKPTHDLKQQLANYSKRVANSVTELIQAAEAMKGTEWVDPEDPTVIAENELLGAAAAIEAAAKKLEQLRPRTKPKEADESLNFEEQILEAAKSIAAATSALVKAASAAQRELVAQGKVGAIPANAVDDGQWSQGLISAARMVAAATNNLCEAANSAVQGHASEEKLISSAKQVAASTAQLLVACKVKADQDSQTMKRLQAAGNAVKRASDNLVKAAQKVAFEAEDDQAVVVKSKMVGGIAQIIAAQEEMLRKEKELEEARKKLAMIRKQQNKFLPSELREDGEEQ</sequence>
<organism evidence="13 14">
    <name type="scientific">Mugilogobius chulae</name>
    <name type="common">yellowstripe goby</name>
    <dbReference type="NCBI Taxonomy" id="88201"/>
    <lineage>
        <taxon>Eukaryota</taxon>
        <taxon>Metazoa</taxon>
        <taxon>Chordata</taxon>
        <taxon>Craniata</taxon>
        <taxon>Vertebrata</taxon>
        <taxon>Euteleostomi</taxon>
        <taxon>Actinopterygii</taxon>
        <taxon>Neopterygii</taxon>
        <taxon>Teleostei</taxon>
        <taxon>Neoteleostei</taxon>
        <taxon>Acanthomorphata</taxon>
        <taxon>Gobiaria</taxon>
        <taxon>Gobiiformes</taxon>
        <taxon>Gobioidei</taxon>
        <taxon>Gobiidae</taxon>
        <taxon>Gobionellinae</taxon>
        <taxon>Mugilogobius</taxon>
    </lineage>
</organism>
<dbReference type="FunFam" id="2.30.29.30:FF:000028">
    <property type="entry name" value="Talin 2"/>
    <property type="match status" value="1"/>
</dbReference>
<evidence type="ECO:0000256" key="3">
    <source>
        <dbReference type="ARBA" id="ARBA00004413"/>
    </source>
</evidence>
<dbReference type="InterPro" id="IPR036723">
    <property type="entry name" value="Alpha-catenin/vinculin-like_sf"/>
</dbReference>
<feature type="domain" description="I/LWEQ" evidence="12">
    <location>
        <begin position="2311"/>
        <end position="2550"/>
    </location>
</feature>
<dbReference type="CDD" id="cd12150">
    <property type="entry name" value="talin-RS"/>
    <property type="match status" value="1"/>
</dbReference>
<dbReference type="GO" id="GO:0005856">
    <property type="term" value="C:cytoskeleton"/>
    <property type="evidence" value="ECO:0007669"/>
    <property type="project" value="UniProtKB-SubCell"/>
</dbReference>
<feature type="domain" description="FERM" evidence="11">
    <location>
        <begin position="86"/>
        <end position="403"/>
    </location>
</feature>
<dbReference type="CDD" id="cd14473">
    <property type="entry name" value="FERM_B-lobe"/>
    <property type="match status" value="1"/>
</dbReference>
<dbReference type="Pfam" id="PF21865">
    <property type="entry name" value="TLN1-like_RS"/>
    <property type="match status" value="3"/>
</dbReference>
<dbReference type="Pfam" id="PF09141">
    <property type="entry name" value="Talin_middle"/>
    <property type="match status" value="1"/>
</dbReference>
<dbReference type="Gene3D" id="1.20.1420.10">
    <property type="entry name" value="Talin, central domain"/>
    <property type="match status" value="7"/>
</dbReference>
<dbReference type="FunFam" id="1.20.1420.10:FF:000005">
    <property type="entry name" value="Talin 2"/>
    <property type="match status" value="1"/>
</dbReference>
<dbReference type="InterPro" id="IPR019747">
    <property type="entry name" value="FERM_CS"/>
</dbReference>
<dbReference type="GO" id="GO:0005737">
    <property type="term" value="C:cytoplasm"/>
    <property type="evidence" value="ECO:0007669"/>
    <property type="project" value="TreeGrafter"/>
</dbReference>
<keyword evidence="6" id="KW-0597">Phosphoprotein</keyword>
<name>A0AAW0NE78_9GOBI</name>
<evidence type="ECO:0000256" key="10">
    <source>
        <dbReference type="SAM" id="Coils"/>
    </source>
</evidence>
<dbReference type="InterPro" id="IPR054060">
    <property type="entry name" value="TLN1-like_RS"/>
</dbReference>
<dbReference type="Gene3D" id="1.20.80.10">
    <property type="match status" value="1"/>
</dbReference>
<dbReference type="EMBL" id="JBBPFD010000015">
    <property type="protein sequence ID" value="KAK7895851.1"/>
    <property type="molecule type" value="Genomic_DNA"/>
</dbReference>
<dbReference type="InterPro" id="IPR036476">
    <property type="entry name" value="Talin_cent_sf"/>
</dbReference>
<dbReference type="FunFam" id="3.10.20.90:FF:000028">
    <property type="entry name" value="Talin 2"/>
    <property type="match status" value="1"/>
</dbReference>
<dbReference type="Pfam" id="PF08913">
    <property type="entry name" value="VBS"/>
    <property type="match status" value="1"/>
</dbReference>
<evidence type="ECO:0000256" key="7">
    <source>
        <dbReference type="ARBA" id="ARBA00022949"/>
    </source>
</evidence>
<reference evidence="14" key="1">
    <citation type="submission" date="2024-04" db="EMBL/GenBank/DDBJ databases">
        <title>Salinicola lusitanus LLJ914,a marine bacterium isolated from the Okinawa Trough.</title>
        <authorList>
            <person name="Li J."/>
        </authorList>
    </citation>
    <scope>NUCLEOTIDE SEQUENCE [LARGE SCALE GENOMIC DNA]</scope>
</reference>
<dbReference type="InterPro" id="IPR002404">
    <property type="entry name" value="IRS_PTB"/>
</dbReference>
<evidence type="ECO:0000256" key="4">
    <source>
        <dbReference type="ARBA" id="ARBA00022475"/>
    </source>
</evidence>
<evidence type="ECO:0000313" key="13">
    <source>
        <dbReference type="EMBL" id="KAK7895851.1"/>
    </source>
</evidence>
<dbReference type="InterPro" id="IPR019749">
    <property type="entry name" value="Band_41_domain"/>
</dbReference>
<keyword evidence="14" id="KW-1185">Reference proteome</keyword>
<dbReference type="FunFam" id="1.20.120.230:FF:000009">
    <property type="entry name" value="Talin 2"/>
    <property type="match status" value="1"/>
</dbReference>
<keyword evidence="5" id="KW-0963">Cytoplasm</keyword>
<evidence type="ECO:0000256" key="1">
    <source>
        <dbReference type="ARBA" id="ARBA00004245"/>
    </source>
</evidence>
<dbReference type="Pfam" id="PF21692">
    <property type="entry name" value="Talin_R4"/>
    <property type="match status" value="1"/>
</dbReference>
<dbReference type="Gene3D" id="1.20.1410.10">
    <property type="entry name" value="I/LWEQ domain"/>
    <property type="match status" value="1"/>
</dbReference>
<keyword evidence="4" id="KW-1003">Cell membrane</keyword>
<dbReference type="InterPro" id="IPR015009">
    <property type="entry name" value="Vinculin-bd_dom"/>
</dbReference>
<evidence type="ECO:0000256" key="2">
    <source>
        <dbReference type="ARBA" id="ARBA00004246"/>
    </source>
</evidence>
<protein>
    <recommendedName>
        <fullName evidence="15">Talin 1</fullName>
    </recommendedName>
</protein>
<dbReference type="Gene3D" id="1.20.120.230">
    <property type="entry name" value="Alpha-catenin/vinculin-like"/>
    <property type="match status" value="5"/>
</dbReference>
<dbReference type="CDD" id="cd17171">
    <property type="entry name" value="FERM_F0_TLN1"/>
    <property type="match status" value="1"/>
</dbReference>
<dbReference type="SMART" id="SM00307">
    <property type="entry name" value="ILWEQ"/>
    <property type="match status" value="1"/>
</dbReference>
<dbReference type="PANTHER" id="PTHR19981">
    <property type="entry name" value="TALIN"/>
    <property type="match status" value="1"/>
</dbReference>
<dbReference type="PROSITE" id="PS00660">
    <property type="entry name" value="FERM_1"/>
    <property type="match status" value="1"/>
</dbReference>
<dbReference type="SMART" id="SM00295">
    <property type="entry name" value="B41"/>
    <property type="match status" value="1"/>
</dbReference>
<dbReference type="FunFam" id="1.20.1420.10:FF:000006">
    <property type="entry name" value="Talin 2"/>
    <property type="match status" value="1"/>
</dbReference>
<dbReference type="PROSITE" id="PS50945">
    <property type="entry name" value="I_LWEQ"/>
    <property type="match status" value="1"/>
</dbReference>
<dbReference type="GO" id="GO:0005886">
    <property type="term" value="C:plasma membrane"/>
    <property type="evidence" value="ECO:0007669"/>
    <property type="project" value="UniProtKB-SubCell"/>
</dbReference>
<dbReference type="SUPFAM" id="SSF47220">
    <property type="entry name" value="alpha-catenin/vinculin-like"/>
    <property type="match status" value="5"/>
</dbReference>
<dbReference type="FunFam" id="3.10.20.90:FF:000066">
    <property type="entry name" value="Talin 1"/>
    <property type="match status" value="1"/>
</dbReference>
<dbReference type="Pfam" id="PF01608">
    <property type="entry name" value="I_LWEQ"/>
    <property type="match status" value="1"/>
</dbReference>
<dbReference type="Proteomes" id="UP001460270">
    <property type="component" value="Unassembled WGS sequence"/>
</dbReference>
<dbReference type="FunFam" id="1.20.1420.10:FF:000002">
    <property type="entry name" value="Talin 2"/>
    <property type="match status" value="1"/>
</dbReference>
<dbReference type="FunFam" id="1.20.120.230:FF:000004">
    <property type="entry name" value="Talin 2"/>
    <property type="match status" value="1"/>
</dbReference>
<dbReference type="FunFam" id="1.20.120.230:FF:000005">
    <property type="entry name" value="Talin 1"/>
    <property type="match status" value="1"/>
</dbReference>
<evidence type="ECO:0000259" key="11">
    <source>
        <dbReference type="PROSITE" id="PS50057"/>
    </source>
</evidence>
<dbReference type="InterPro" id="IPR035964">
    <property type="entry name" value="I/LWEQ_dom_sf"/>
</dbReference>
<dbReference type="InterPro" id="IPR057346">
    <property type="entry name" value="Talin1/2_VBS2"/>
</dbReference>
<dbReference type="InterPro" id="IPR015224">
    <property type="entry name" value="Talin_cent"/>
</dbReference>
<keyword evidence="10" id="KW-0175">Coiled coil</keyword>
<evidence type="ECO:0008006" key="15">
    <source>
        <dbReference type="Google" id="ProtNLM"/>
    </source>
</evidence>
<gene>
    <name evidence="13" type="ORF">WMY93_021176</name>
</gene>
<evidence type="ECO:0000256" key="8">
    <source>
        <dbReference type="ARBA" id="ARBA00023136"/>
    </source>
</evidence>
<feature type="coiled-coil region" evidence="10">
    <location>
        <begin position="1043"/>
        <end position="1096"/>
    </location>
</feature>